<organism evidence="3 4">
    <name type="scientific">Beijerinckia indica subsp. indica (strain ATCC 9039 / DSM 1715 / NCIMB 8712)</name>
    <dbReference type="NCBI Taxonomy" id="395963"/>
    <lineage>
        <taxon>Bacteria</taxon>
        <taxon>Pseudomonadati</taxon>
        <taxon>Pseudomonadota</taxon>
        <taxon>Alphaproteobacteria</taxon>
        <taxon>Hyphomicrobiales</taxon>
        <taxon>Beijerinckiaceae</taxon>
        <taxon>Beijerinckia</taxon>
    </lineage>
</organism>
<name>B2IJT9_BEII9</name>
<dbReference type="Gene3D" id="3.20.180.10">
    <property type="entry name" value="PNP-oxidase-like"/>
    <property type="match status" value="1"/>
</dbReference>
<dbReference type="HOGENOM" id="CLU_053419_1_2_5"/>
<reference evidence="3 4" key="2">
    <citation type="journal article" date="2010" name="J. Bacteriol.">
        <title>Complete genome sequence of Beijerinckia indica subsp. indica.</title>
        <authorList>
            <person name="Tamas I."/>
            <person name="Dedysh S.N."/>
            <person name="Liesack W."/>
            <person name="Stott M.B."/>
            <person name="Alam M."/>
            <person name="Murrell J.C."/>
            <person name="Dunfield P.F."/>
        </authorList>
    </citation>
    <scope>NUCLEOTIDE SEQUENCE [LARGE SCALE GENOMIC DNA]</scope>
    <source>
        <strain evidence="4">ATCC 9039 / DSM 1715 / NCIMB 8712</strain>
    </source>
</reference>
<dbReference type="OrthoDB" id="9814594at2"/>
<dbReference type="Gene3D" id="2.30.110.10">
    <property type="entry name" value="Electron Transport, Fmn-binding Protein, Chain A"/>
    <property type="match status" value="1"/>
</dbReference>
<dbReference type="RefSeq" id="WP_012385665.1">
    <property type="nucleotide sequence ID" value="NC_010581.1"/>
</dbReference>
<dbReference type="STRING" id="395963.Bind_2742"/>
<reference evidence="4" key="1">
    <citation type="submission" date="2008-03" db="EMBL/GenBank/DDBJ databases">
        <title>Complete sequence of chromosome of Beijerinckia indica subsp. indica ATCC 9039.</title>
        <authorList>
            <consortium name="US DOE Joint Genome Institute"/>
            <person name="Copeland A."/>
            <person name="Lucas S."/>
            <person name="Lapidus A."/>
            <person name="Glavina del Rio T."/>
            <person name="Dalin E."/>
            <person name="Tice H."/>
            <person name="Bruce D."/>
            <person name="Goodwin L."/>
            <person name="Pitluck S."/>
            <person name="LaButti K."/>
            <person name="Schmutz J."/>
            <person name="Larimer F."/>
            <person name="Land M."/>
            <person name="Hauser L."/>
            <person name="Kyrpides N."/>
            <person name="Mikhailova N."/>
            <person name="Dunfield P.F."/>
            <person name="Dedysh S.N."/>
            <person name="Liesack W."/>
            <person name="Saw J.H."/>
            <person name="Alam M."/>
            <person name="Chen Y."/>
            <person name="Murrell J.C."/>
            <person name="Richardson P."/>
        </authorList>
    </citation>
    <scope>NUCLEOTIDE SEQUENCE [LARGE SCALE GENOMIC DNA]</scope>
    <source>
        <strain evidence="4">ATCC 9039 / DSM 1715 / NCIMB 8712</strain>
    </source>
</reference>
<evidence type="ECO:0000259" key="1">
    <source>
        <dbReference type="Pfam" id="PF01243"/>
    </source>
</evidence>
<dbReference type="EMBL" id="CP001016">
    <property type="protein sequence ID" value="ACB96314.1"/>
    <property type="molecule type" value="Genomic_DNA"/>
</dbReference>
<dbReference type="SUPFAM" id="SSF50475">
    <property type="entry name" value="FMN-binding split barrel"/>
    <property type="match status" value="1"/>
</dbReference>
<proteinExistence type="predicted"/>
<sequence>MNSKDNGDKSGHLPSYDAVSEAKRLLRVIRAGTLATLAPEDGFPFASLVNVATEPDGSPLLLISALATHTKHLIVDDRVSLLLVQTGPGDPLAHPRLTVTGRAEVLKDSEARETAKRRFLNRHPKSALYADFPDFSFCRIRLQHAHLNGGFGRAGQFSAAQIQTSISGSANLISSEVRALTHLNADHAVALALLAKALAEAPDGDWRATGIDPEGLDLACGDRTARIVFPALVHDAEELRKTLENLVDVARVALSKLQHA</sequence>
<dbReference type="AlphaFoldDB" id="B2IJT9"/>
<dbReference type="GO" id="GO:0005737">
    <property type="term" value="C:cytoplasm"/>
    <property type="evidence" value="ECO:0007669"/>
    <property type="project" value="UniProtKB-ARBA"/>
</dbReference>
<evidence type="ECO:0000313" key="4">
    <source>
        <dbReference type="Proteomes" id="UP000001695"/>
    </source>
</evidence>
<dbReference type="Proteomes" id="UP000001695">
    <property type="component" value="Chromosome"/>
</dbReference>
<feature type="domain" description="DUF2470" evidence="2">
    <location>
        <begin position="178"/>
        <end position="244"/>
    </location>
</feature>
<evidence type="ECO:0000313" key="3">
    <source>
        <dbReference type="EMBL" id="ACB96314.1"/>
    </source>
</evidence>
<dbReference type="KEGG" id="bid:Bind_2742"/>
<accession>B2IJT9</accession>
<protein>
    <submittedName>
        <fullName evidence="3">Pyridoxamine 5'-phosphate oxidase-related FMN-binding</fullName>
    </submittedName>
</protein>
<dbReference type="InterPro" id="IPR011576">
    <property type="entry name" value="Pyridox_Oxase_N"/>
</dbReference>
<keyword evidence="4" id="KW-1185">Reference proteome</keyword>
<dbReference type="InterPro" id="IPR019595">
    <property type="entry name" value="DUF2470"/>
</dbReference>
<dbReference type="eggNOG" id="COG0748">
    <property type="taxonomic scope" value="Bacteria"/>
</dbReference>
<dbReference type="InterPro" id="IPR037119">
    <property type="entry name" value="Haem_oxidase_HugZ-like_sf"/>
</dbReference>
<dbReference type="PANTHER" id="PTHR13343:SF17">
    <property type="entry name" value="CELLULAR REPRESSOR OF E1A-STIMULATED GENES, ISOFORM A"/>
    <property type="match status" value="1"/>
</dbReference>
<evidence type="ECO:0000259" key="2">
    <source>
        <dbReference type="Pfam" id="PF10615"/>
    </source>
</evidence>
<dbReference type="InterPro" id="IPR012349">
    <property type="entry name" value="Split_barrel_FMN-bd"/>
</dbReference>
<gene>
    <name evidence="3" type="ordered locus">Bind_2742</name>
</gene>
<feature type="domain" description="Pyridoxamine 5'-phosphate oxidase N-terminal" evidence="1">
    <location>
        <begin position="21"/>
        <end position="146"/>
    </location>
</feature>
<dbReference type="Pfam" id="PF01243">
    <property type="entry name" value="PNPOx_N"/>
    <property type="match status" value="1"/>
</dbReference>
<dbReference type="PANTHER" id="PTHR13343">
    <property type="entry name" value="CREG1 PROTEIN"/>
    <property type="match status" value="1"/>
</dbReference>
<dbReference type="Pfam" id="PF10615">
    <property type="entry name" value="DUF2470"/>
    <property type="match status" value="1"/>
</dbReference>